<dbReference type="HOGENOM" id="CLU_007596_1_0_5"/>
<evidence type="ECO:0000313" key="3">
    <source>
        <dbReference type="Proteomes" id="UP000011729"/>
    </source>
</evidence>
<dbReference type="AlphaFoldDB" id="M1PE59"/>
<feature type="compositionally biased region" description="Basic and acidic residues" evidence="1">
    <location>
        <begin position="822"/>
        <end position="831"/>
    </location>
</feature>
<dbReference type="InterPro" id="IPR011050">
    <property type="entry name" value="Pectin_lyase_fold/virulence"/>
</dbReference>
<dbReference type="PATRIC" id="fig|1094489.3.peg.1268"/>
<sequence length="1050" mass="112232">MCRKDLLLCTAAGVLFFPYCELVYANSYNSSSPTSPAPELPESQHTTSAQAHTTGMPPSILYPPSASAKTPYAITVSSMQPTTIDTQPYVSHIPSANPENSYLIKVSQTTGDGVTYHTGSGTWYGTKYESLQGSRPGARYASGYTDGYGSGYKIGYRTGFLAGYGARYGAVYCPALSSKHGSGHKNVHVYCPISGSRYGSKLGSMSGSSAGMSGTSFTSGAASGAESDPLYGAGPRAYHGPHSDPIHGYDGYNGYNGFNGHRVRNGTPYRTSSMVGHGAVKVTAVSGYGAKYKRESGDRLNTQYGLQGTMYGPFGTRSVRLSGITGGKSRLSGMSGSGSDILPDLSGNGSVTLTGISAGGSVTLSGVSGGGSEIPPDLPENESITLPDLSEEVPAASSQVPGAAPVSSSVTKFEPSRARSRRSTEESLPLEPSVSPISLPVTLSARSMQNPQTLSSRETTIVMMPGQYEAGVIPRPRTIAISGHPVLSVNGQSHLPVEARYIVGTQNNISNSPNPYIHSEHNQIIADGEHVNLIMPKGSIISGSFALYAINDGSINGKNVNGVVQFYGLLVEKGRINLTDANITVTDDTGPDSAGIIFQWQEEQNLVGAIAPVRDVMLTNTKVFAEKTAGIAGPFSSGSINLKNSQIRADVLLRGTGFYPHAAQNENPAPLLTLNADHSILEGGSRPLEGSRTILNLNNGSQWILKISKNEKVMKMAPRNSEEQPIYEVIPIETRAKSEISALMLDNSSILFEGPVEGHYQTLYIGESVLDTKQVYKANGDAKISLNTEWRGPTVKADQKIDQLLIHGEVLGSTKIHVKAVKESEKTRRDNPVLNESGAPLPPNNTRGVSVVQVLGQANEDSFKLENAYTTFDNLPYKYELNAYGPTSKHGAADKKGNKFNQEGSSNQKEEPFWDFRLQNAYADPNAKIRALVPQAASYLTLPNALFSSGLTDLNHQSSVLANMQIMAPEMREGGTKGFFLSSYGDKLTISSKRTPLQYGYDADVRYGAVQTGLTFTASEDQNTTVHLGLLGSYGRIFLLQKRWRHLAKA</sequence>
<dbReference type="Proteomes" id="UP000011729">
    <property type="component" value="Chromosome"/>
</dbReference>
<organism evidence="2 3">
    <name type="scientific">Bartonella australis (strain Aust/NH1)</name>
    <dbReference type="NCBI Taxonomy" id="1094489"/>
    <lineage>
        <taxon>Bacteria</taxon>
        <taxon>Pseudomonadati</taxon>
        <taxon>Pseudomonadota</taxon>
        <taxon>Alphaproteobacteria</taxon>
        <taxon>Hyphomicrobiales</taxon>
        <taxon>Bartonellaceae</taxon>
        <taxon>Bartonella</taxon>
    </lineage>
</organism>
<proteinExistence type="predicted"/>
<evidence type="ECO:0000313" key="2">
    <source>
        <dbReference type="EMBL" id="AGF74901.1"/>
    </source>
</evidence>
<dbReference type="EMBL" id="CP003123">
    <property type="protein sequence ID" value="AGF74901.1"/>
    <property type="molecule type" value="Genomic_DNA"/>
</dbReference>
<reference evidence="2 3" key="1">
    <citation type="journal article" date="2013" name="PLoS Genet.">
        <title>A gene transfer agent and a dynamic repertoire of secretion systems hold the keys to the explosive radiation of the emerging pathogen Bartonella.</title>
        <authorList>
            <person name="Guy L."/>
            <person name="Nystedt B."/>
            <person name="Toft C."/>
            <person name="Zaremba-Niedzwiedzka K."/>
            <person name="Berglund E.C."/>
            <person name="Granberg F."/>
            <person name="Naslund K."/>
            <person name="Eriksson A.S."/>
            <person name="Andersson S.G."/>
        </authorList>
    </citation>
    <scope>NUCLEOTIDE SEQUENCE [LARGE SCALE GENOMIC DNA]</scope>
    <source>
        <strain evidence="2 3">Aust/NH1</strain>
    </source>
</reference>
<protein>
    <submittedName>
        <fullName evidence="2">Inducible Bartonella autotransporter</fullName>
    </submittedName>
</protein>
<keyword evidence="3" id="KW-1185">Reference proteome</keyword>
<feature type="compositionally biased region" description="Basic and acidic residues" evidence="1">
    <location>
        <begin position="414"/>
        <end position="425"/>
    </location>
</feature>
<dbReference type="KEGG" id="baus:BAnh1_10310"/>
<feature type="region of interest" description="Disordered" evidence="1">
    <location>
        <begin position="31"/>
        <end position="57"/>
    </location>
</feature>
<feature type="region of interest" description="Disordered" evidence="1">
    <location>
        <begin position="888"/>
        <end position="911"/>
    </location>
</feature>
<dbReference type="Gene3D" id="2.160.20.20">
    <property type="match status" value="1"/>
</dbReference>
<feature type="compositionally biased region" description="Polar residues" evidence="1">
    <location>
        <begin position="43"/>
        <end position="53"/>
    </location>
</feature>
<feature type="compositionally biased region" description="Polar residues" evidence="1">
    <location>
        <begin position="396"/>
        <end position="411"/>
    </location>
</feature>
<feature type="region of interest" description="Disordered" evidence="1">
    <location>
        <begin position="392"/>
        <end position="436"/>
    </location>
</feature>
<dbReference type="InterPro" id="IPR012332">
    <property type="entry name" value="Autotransporter_pectin_lyase_C"/>
</dbReference>
<dbReference type="eggNOG" id="COG3468">
    <property type="taxonomic scope" value="Bacteria"/>
</dbReference>
<gene>
    <name evidence="2" type="primary">iba2</name>
    <name evidence="2" type="ordered locus">BAnh1_10310</name>
</gene>
<accession>M1PE59</accession>
<feature type="region of interest" description="Disordered" evidence="1">
    <location>
        <begin position="822"/>
        <end position="846"/>
    </location>
</feature>
<dbReference type="SUPFAM" id="SSF51126">
    <property type="entry name" value="Pectin lyase-like"/>
    <property type="match status" value="1"/>
</dbReference>
<evidence type="ECO:0000256" key="1">
    <source>
        <dbReference type="SAM" id="MobiDB-lite"/>
    </source>
</evidence>
<name>M1PE59_BARAA</name>